<dbReference type="EMBL" id="CM047898">
    <property type="protein sequence ID" value="KAJ0104969.1"/>
    <property type="molecule type" value="Genomic_DNA"/>
</dbReference>
<comment type="caution">
    <text evidence="1">The sequence shown here is derived from an EMBL/GenBank/DDBJ whole genome shotgun (WGS) entry which is preliminary data.</text>
</comment>
<sequence length="188" mass="21985">MERSRDRLSLVPVSDALGSETTRGVQLAFIGNPSAKKYVYVDMLSKLLQFPDVSMATLVRQELSPLQKDFFGSSISFFMERRDWFFSLMAFHVHAYKLRSLTQLAEIWYELLMLRGFRGEKPWRWYLFPAFMNSKHLEDYYMKQKKLLLFQVSGAPVETWQGLRTSLHLPHIDAAHFSQKEITGSNVH</sequence>
<name>A0ACC1BYR4_9ROSI</name>
<evidence type="ECO:0000313" key="2">
    <source>
        <dbReference type="Proteomes" id="UP001164250"/>
    </source>
</evidence>
<dbReference type="Proteomes" id="UP001164250">
    <property type="component" value="Chromosome 2"/>
</dbReference>
<evidence type="ECO:0000313" key="1">
    <source>
        <dbReference type="EMBL" id="KAJ0104969.1"/>
    </source>
</evidence>
<gene>
    <name evidence="1" type="ORF">Patl1_18301</name>
</gene>
<protein>
    <submittedName>
        <fullName evidence="1">Uncharacterized protein</fullName>
    </submittedName>
</protein>
<reference evidence="2" key="1">
    <citation type="journal article" date="2023" name="G3 (Bethesda)">
        <title>Genome assembly and association tests identify interacting loci associated with vigor, precocity, and sex in interspecific pistachio rootstocks.</title>
        <authorList>
            <person name="Palmer W."/>
            <person name="Jacygrad E."/>
            <person name="Sagayaradj S."/>
            <person name="Cavanaugh K."/>
            <person name="Han R."/>
            <person name="Bertier L."/>
            <person name="Beede B."/>
            <person name="Kafkas S."/>
            <person name="Golino D."/>
            <person name="Preece J."/>
            <person name="Michelmore R."/>
        </authorList>
    </citation>
    <scope>NUCLEOTIDE SEQUENCE [LARGE SCALE GENOMIC DNA]</scope>
</reference>
<organism evidence="1 2">
    <name type="scientific">Pistacia atlantica</name>
    <dbReference type="NCBI Taxonomy" id="434234"/>
    <lineage>
        <taxon>Eukaryota</taxon>
        <taxon>Viridiplantae</taxon>
        <taxon>Streptophyta</taxon>
        <taxon>Embryophyta</taxon>
        <taxon>Tracheophyta</taxon>
        <taxon>Spermatophyta</taxon>
        <taxon>Magnoliopsida</taxon>
        <taxon>eudicotyledons</taxon>
        <taxon>Gunneridae</taxon>
        <taxon>Pentapetalae</taxon>
        <taxon>rosids</taxon>
        <taxon>malvids</taxon>
        <taxon>Sapindales</taxon>
        <taxon>Anacardiaceae</taxon>
        <taxon>Pistacia</taxon>
    </lineage>
</organism>
<proteinExistence type="predicted"/>
<keyword evidence="2" id="KW-1185">Reference proteome</keyword>
<accession>A0ACC1BYR4</accession>